<keyword evidence="2" id="KW-1133">Transmembrane helix</keyword>
<name>A0ABQ1F7W6_SPHSA</name>
<evidence type="ECO:0000256" key="1">
    <source>
        <dbReference type="SAM" id="MobiDB-lite"/>
    </source>
</evidence>
<dbReference type="Proteomes" id="UP000628109">
    <property type="component" value="Unassembled WGS sequence"/>
</dbReference>
<proteinExistence type="predicted"/>
<feature type="transmembrane region" description="Helical" evidence="2">
    <location>
        <begin position="39"/>
        <end position="61"/>
    </location>
</feature>
<organism evidence="3 4">
    <name type="scientific">Sphingobium fuliginis (strain ATCC 27551)</name>
    <dbReference type="NCBI Taxonomy" id="336203"/>
    <lineage>
        <taxon>Bacteria</taxon>
        <taxon>Pseudomonadati</taxon>
        <taxon>Pseudomonadota</taxon>
        <taxon>Alphaproteobacteria</taxon>
        <taxon>Sphingomonadales</taxon>
        <taxon>Sphingomonadaceae</taxon>
        <taxon>Sphingobium</taxon>
    </lineage>
</organism>
<dbReference type="EMBL" id="BMDU01000009">
    <property type="protein sequence ID" value="GGA02127.1"/>
    <property type="molecule type" value="Genomic_DNA"/>
</dbReference>
<keyword evidence="4" id="KW-1185">Reference proteome</keyword>
<sequence length="305" mass="32698">MPSDYANDSPHMEEKPLMSDTDGPSGGVAPPPPARRGSWLLVLLVLLAFAVGVVLTVLALPRIQRWNAPQRPSVLSDPLLNAAAPGVPMRPLSADAGQMLDARVVQLEERLNRITVEAQAASGNAARAEGLLVAFAARRALDSGTPLGYIEGQLRLRFGQAQPRAVATIINAAREPVTLADLRAGLTALANRVTVPPADASWWEALEHEAREIITIHRASTPSPRPQAALDRALRYLDGSQVGAALAEVEQMPGRAAADRWMQYARRYMEARRALDLIETAAILEPRQLRAADGAPVAQTSPLAP</sequence>
<evidence type="ECO:0000313" key="4">
    <source>
        <dbReference type="Proteomes" id="UP000628109"/>
    </source>
</evidence>
<protein>
    <submittedName>
        <fullName evidence="3">Uncharacterized protein</fullName>
    </submittedName>
</protein>
<keyword evidence="2" id="KW-0812">Transmembrane</keyword>
<feature type="region of interest" description="Disordered" evidence="1">
    <location>
        <begin position="1"/>
        <end position="31"/>
    </location>
</feature>
<evidence type="ECO:0000313" key="3">
    <source>
        <dbReference type="EMBL" id="GGA02127.1"/>
    </source>
</evidence>
<gene>
    <name evidence="3" type="ORF">GCM10019071_36020</name>
</gene>
<reference evidence="4" key="1">
    <citation type="journal article" date="2019" name="Int. J. Syst. Evol. Microbiol.">
        <title>The Global Catalogue of Microorganisms (GCM) 10K type strain sequencing project: providing services to taxonomists for standard genome sequencing and annotation.</title>
        <authorList>
            <consortium name="The Broad Institute Genomics Platform"/>
            <consortium name="The Broad Institute Genome Sequencing Center for Infectious Disease"/>
            <person name="Wu L."/>
            <person name="Ma J."/>
        </authorList>
    </citation>
    <scope>NUCLEOTIDE SEQUENCE [LARGE SCALE GENOMIC DNA]</scope>
    <source>
        <strain evidence="4">CCM 7327</strain>
    </source>
</reference>
<comment type="caution">
    <text evidence="3">The sequence shown here is derived from an EMBL/GenBank/DDBJ whole genome shotgun (WGS) entry which is preliminary data.</text>
</comment>
<accession>A0ABQ1F7W6</accession>
<keyword evidence="2" id="KW-0472">Membrane</keyword>
<evidence type="ECO:0000256" key="2">
    <source>
        <dbReference type="SAM" id="Phobius"/>
    </source>
</evidence>